<keyword evidence="1" id="KW-0812">Transmembrane</keyword>
<evidence type="ECO:0000313" key="3">
    <source>
        <dbReference type="Proteomes" id="UP000030403"/>
    </source>
</evidence>
<reference evidence="2 3" key="1">
    <citation type="submission" date="2013-08" db="EMBL/GenBank/DDBJ databases">
        <authorList>
            <person name="Huang J."/>
            <person name="Wang G."/>
        </authorList>
    </citation>
    <scope>NUCLEOTIDE SEQUENCE [LARGE SCALE GENOMIC DNA]</scope>
    <source>
        <strain evidence="2 3">BH030004</strain>
    </source>
</reference>
<feature type="transmembrane region" description="Helical" evidence="1">
    <location>
        <begin position="42"/>
        <end position="64"/>
    </location>
</feature>
<dbReference type="AlphaFoldDB" id="A0A0A5GIZ6"/>
<dbReference type="Proteomes" id="UP000030403">
    <property type="component" value="Unassembled WGS sequence"/>
</dbReference>
<dbReference type="STRING" id="1385511.GCA_000425225_00844"/>
<feature type="transmembrane region" description="Helical" evidence="1">
    <location>
        <begin position="6"/>
        <end position="30"/>
    </location>
</feature>
<gene>
    <name evidence="2" type="ORF">N783_10875</name>
</gene>
<evidence type="ECO:0000313" key="2">
    <source>
        <dbReference type="EMBL" id="KGX91198.1"/>
    </source>
</evidence>
<proteinExistence type="predicted"/>
<dbReference type="eggNOG" id="ENOG5030437">
    <property type="taxonomic scope" value="Bacteria"/>
</dbReference>
<accession>A0A0A5GIZ6</accession>
<protein>
    <submittedName>
        <fullName evidence="2">Uncharacterized protein</fullName>
    </submittedName>
</protein>
<evidence type="ECO:0000256" key="1">
    <source>
        <dbReference type="SAM" id="Phobius"/>
    </source>
</evidence>
<dbReference type="EMBL" id="AVPF01000003">
    <property type="protein sequence ID" value="KGX91198.1"/>
    <property type="molecule type" value="Genomic_DNA"/>
</dbReference>
<keyword evidence="1" id="KW-1133">Transmembrane helix</keyword>
<name>A0A0A5GIZ6_9BACI</name>
<comment type="caution">
    <text evidence="2">The sequence shown here is derived from an EMBL/GenBank/DDBJ whole genome shotgun (WGS) entry which is preliminary data.</text>
</comment>
<keyword evidence="3" id="KW-1185">Reference proteome</keyword>
<sequence length="65" mass="7143">MYPILGWVFVVLTLIVLPIIFGPAAFVMGVLTFRKRSKVHGIVLMVVSVIVLIISIILSALMMMA</sequence>
<organism evidence="2 3">
    <name type="scientific">Pontibacillus marinus BH030004 = DSM 16465</name>
    <dbReference type="NCBI Taxonomy" id="1385511"/>
    <lineage>
        <taxon>Bacteria</taxon>
        <taxon>Bacillati</taxon>
        <taxon>Bacillota</taxon>
        <taxon>Bacilli</taxon>
        <taxon>Bacillales</taxon>
        <taxon>Bacillaceae</taxon>
        <taxon>Pontibacillus</taxon>
    </lineage>
</organism>
<keyword evidence="1" id="KW-0472">Membrane</keyword>